<accession>A0A975X5R8</accession>
<dbReference type="Proteomes" id="UP000256780">
    <property type="component" value="Chromosome CBM2587_b"/>
</dbReference>
<protein>
    <submittedName>
        <fullName evidence="1">Uncharacterized protein</fullName>
    </submittedName>
</protein>
<comment type="caution">
    <text evidence="1">The sequence shown here is derived from an EMBL/GenBank/DDBJ whole genome shotgun (WGS) entry which is preliminary data.</text>
</comment>
<dbReference type="AlphaFoldDB" id="A0A975X5R8"/>
<proteinExistence type="predicted"/>
<gene>
    <name evidence="1" type="ORF">CBM2587_B10004</name>
</gene>
<name>A0A975X5R8_9BURK</name>
<evidence type="ECO:0000313" key="2">
    <source>
        <dbReference type="Proteomes" id="UP000256780"/>
    </source>
</evidence>
<reference evidence="1 2" key="1">
    <citation type="submission" date="2018-01" db="EMBL/GenBank/DDBJ databases">
        <authorList>
            <person name="Clerissi C."/>
        </authorList>
    </citation>
    <scope>NUCLEOTIDE SEQUENCE [LARGE SCALE GENOMIC DNA]</scope>
    <source>
        <strain evidence="1">Cupriavidus sp. LMG 19464</strain>
    </source>
</reference>
<evidence type="ECO:0000313" key="1">
    <source>
        <dbReference type="EMBL" id="SOY57633.1"/>
    </source>
</evidence>
<organism evidence="1 2">
    <name type="scientific">Cupriavidus taiwanensis</name>
    <dbReference type="NCBI Taxonomy" id="164546"/>
    <lineage>
        <taxon>Bacteria</taxon>
        <taxon>Pseudomonadati</taxon>
        <taxon>Pseudomonadota</taxon>
        <taxon>Betaproteobacteria</taxon>
        <taxon>Burkholderiales</taxon>
        <taxon>Burkholderiaceae</taxon>
        <taxon>Cupriavidus</taxon>
    </lineage>
</organism>
<sequence length="26" mass="2771">MARIGRLSLCSNSAIENLSCTQSNCV</sequence>
<dbReference type="EMBL" id="OFSQ01000029">
    <property type="protein sequence ID" value="SOY57633.1"/>
    <property type="molecule type" value="Genomic_DNA"/>
</dbReference>